<feature type="transmembrane region" description="Helical" evidence="1">
    <location>
        <begin position="6"/>
        <end position="24"/>
    </location>
</feature>
<dbReference type="Proteomes" id="UP000237640">
    <property type="component" value="Unassembled WGS sequence"/>
</dbReference>
<comment type="caution">
    <text evidence="2">The sequence shown here is derived from an EMBL/GenBank/DDBJ whole genome shotgun (WGS) entry which is preliminary data.</text>
</comment>
<name>A0A2T0MEX7_9FLAO</name>
<evidence type="ECO:0000313" key="2">
    <source>
        <dbReference type="EMBL" id="PRX56125.1"/>
    </source>
</evidence>
<dbReference type="AlphaFoldDB" id="A0A2T0MEX7"/>
<feature type="transmembrane region" description="Helical" evidence="1">
    <location>
        <begin position="149"/>
        <end position="169"/>
    </location>
</feature>
<keyword evidence="1" id="KW-1133">Transmembrane helix</keyword>
<keyword evidence="1" id="KW-0812">Transmembrane</keyword>
<feature type="transmembrane region" description="Helical" evidence="1">
    <location>
        <begin position="36"/>
        <end position="54"/>
    </location>
</feature>
<gene>
    <name evidence="2" type="ORF">CLV81_0117</name>
</gene>
<evidence type="ECO:0000313" key="3">
    <source>
        <dbReference type="Proteomes" id="UP000237640"/>
    </source>
</evidence>
<keyword evidence="3" id="KW-1185">Reference proteome</keyword>
<keyword evidence="1" id="KW-0472">Membrane</keyword>
<organism evidence="2 3">
    <name type="scientific">Flagellimonas meridianipacifica</name>
    <dbReference type="NCBI Taxonomy" id="1080225"/>
    <lineage>
        <taxon>Bacteria</taxon>
        <taxon>Pseudomonadati</taxon>
        <taxon>Bacteroidota</taxon>
        <taxon>Flavobacteriia</taxon>
        <taxon>Flavobacteriales</taxon>
        <taxon>Flavobacteriaceae</taxon>
        <taxon>Flagellimonas</taxon>
    </lineage>
</organism>
<feature type="transmembrane region" description="Helical" evidence="1">
    <location>
        <begin position="108"/>
        <end position="129"/>
    </location>
</feature>
<evidence type="ECO:0000256" key="1">
    <source>
        <dbReference type="SAM" id="Phobius"/>
    </source>
</evidence>
<proteinExistence type="predicted"/>
<protein>
    <submittedName>
        <fullName evidence="2">Uncharacterized protein</fullName>
    </submittedName>
</protein>
<dbReference type="RefSeq" id="WP_106143135.1">
    <property type="nucleotide sequence ID" value="NZ_PVYX01000001.1"/>
</dbReference>
<dbReference type="EMBL" id="PVYX01000001">
    <property type="protein sequence ID" value="PRX56125.1"/>
    <property type="molecule type" value="Genomic_DNA"/>
</dbReference>
<accession>A0A2T0MEX7</accession>
<reference evidence="2 3" key="1">
    <citation type="submission" date="2018-03" db="EMBL/GenBank/DDBJ databases">
        <title>Genomic Encyclopedia of Archaeal and Bacterial Type Strains, Phase II (KMG-II): from individual species to whole genera.</title>
        <authorList>
            <person name="Goeker M."/>
        </authorList>
    </citation>
    <scope>NUCLEOTIDE SEQUENCE [LARGE SCALE GENOMIC DNA]</scope>
    <source>
        <strain evidence="2 3">DSM 25027</strain>
    </source>
</reference>
<sequence length="175" mass="19662">MDALSIDIFVIPTIVLLLVVLAYVHFQGKVTDVKEYGRYVLNIASTAFVVNLLWEIAHGTLYKGFEYDLKQITFCALASVADMLMVLLLFFGFAILYKDVYWFGELNIPRLVVLVTVGTIGAILAEIWHTSRGDWTYAANMPLLPFVKVGVSPVVQFALLPWLIFSAVVKKMKKP</sequence>
<feature type="transmembrane region" description="Helical" evidence="1">
    <location>
        <begin position="74"/>
        <end position="96"/>
    </location>
</feature>
<dbReference type="OrthoDB" id="979152at2"/>